<dbReference type="EMBL" id="ASPP01038640">
    <property type="protein sequence ID" value="ETO01312.1"/>
    <property type="molecule type" value="Genomic_DNA"/>
</dbReference>
<dbReference type="Proteomes" id="UP000023152">
    <property type="component" value="Unassembled WGS sequence"/>
</dbReference>
<protein>
    <submittedName>
        <fullName evidence="1">Uncharacterized protein</fullName>
    </submittedName>
</protein>
<comment type="caution">
    <text evidence="1">The sequence shown here is derived from an EMBL/GenBank/DDBJ whole genome shotgun (WGS) entry which is preliminary data.</text>
</comment>
<proteinExistence type="predicted"/>
<gene>
    <name evidence="1" type="ORF">RFI_36128</name>
</gene>
<reference evidence="1 2" key="1">
    <citation type="journal article" date="2013" name="Curr. Biol.">
        <title>The Genome of the Foraminiferan Reticulomyxa filosa.</title>
        <authorList>
            <person name="Glockner G."/>
            <person name="Hulsmann N."/>
            <person name="Schleicher M."/>
            <person name="Noegel A.A."/>
            <person name="Eichinger L."/>
            <person name="Gallinger C."/>
            <person name="Pawlowski J."/>
            <person name="Sierra R."/>
            <person name="Euteneuer U."/>
            <person name="Pillet L."/>
            <person name="Moustafa A."/>
            <person name="Platzer M."/>
            <person name="Groth M."/>
            <person name="Szafranski K."/>
            <person name="Schliwa M."/>
        </authorList>
    </citation>
    <scope>NUCLEOTIDE SEQUENCE [LARGE SCALE GENOMIC DNA]</scope>
</reference>
<keyword evidence="2" id="KW-1185">Reference proteome</keyword>
<sequence>MAQAATTMTLAELLKQTVDGNTIFKEKINDIAYKVNAAGYANENLSARIAQKSVNVIFADEKKLTQSDGCNDCEIEGNDLLSLPTILAYLWENVVNNIEKEGKNIHVLRAAKAILEAILRRKTYLAQYCTLSSVKSSSKEKDSFSAFPDLLLSMNDKTCRKAELMTPFIVIDCKTPGKLLIFNNTNDNLYKIWRSRGKMVITERQEGSMKIKKFDNKFKLLDPVLQIAGYMVLSGARVGMLLAYPRMVWFEIVKINEKKNIFNIKVYPLLKISSFEHGMLEIVRILKYASNLEPNKKFLRQKVDKKEEEVGCEEKKEEVVVFEEKKELRAKKRKFSTLQSDEKKIAKKQK</sequence>
<evidence type="ECO:0000313" key="1">
    <source>
        <dbReference type="EMBL" id="ETO01312.1"/>
    </source>
</evidence>
<accession>X6LJJ5</accession>
<name>X6LJJ5_RETFI</name>
<organism evidence="1 2">
    <name type="scientific">Reticulomyxa filosa</name>
    <dbReference type="NCBI Taxonomy" id="46433"/>
    <lineage>
        <taxon>Eukaryota</taxon>
        <taxon>Sar</taxon>
        <taxon>Rhizaria</taxon>
        <taxon>Retaria</taxon>
        <taxon>Foraminifera</taxon>
        <taxon>Monothalamids</taxon>
        <taxon>Reticulomyxidae</taxon>
        <taxon>Reticulomyxa</taxon>
    </lineage>
</organism>
<dbReference type="AlphaFoldDB" id="X6LJJ5"/>
<evidence type="ECO:0000313" key="2">
    <source>
        <dbReference type="Proteomes" id="UP000023152"/>
    </source>
</evidence>